<dbReference type="GO" id="GO:0006654">
    <property type="term" value="P:phosphatidic acid biosynthetic process"/>
    <property type="evidence" value="ECO:0007669"/>
    <property type="project" value="TreeGrafter"/>
</dbReference>
<dbReference type="SUPFAM" id="SSF53474">
    <property type="entry name" value="alpha/beta-Hydrolases"/>
    <property type="match status" value="1"/>
</dbReference>
<dbReference type="Gene3D" id="3.40.50.1820">
    <property type="entry name" value="alpha/beta hydrolase"/>
    <property type="match status" value="1"/>
</dbReference>
<dbReference type="AlphaFoldDB" id="A0A1H2DTI2"/>
<dbReference type="GO" id="GO:0052689">
    <property type="term" value="F:carboxylic ester hydrolase activity"/>
    <property type="evidence" value="ECO:0007669"/>
    <property type="project" value="TreeGrafter"/>
</dbReference>
<dbReference type="Pfam" id="PF12697">
    <property type="entry name" value="Abhydrolase_6"/>
    <property type="match status" value="1"/>
</dbReference>
<reference evidence="3" key="1">
    <citation type="submission" date="2016-10" db="EMBL/GenBank/DDBJ databases">
        <authorList>
            <person name="Varghese N."/>
            <person name="Submissions S."/>
        </authorList>
    </citation>
    <scope>NUCLEOTIDE SEQUENCE [LARGE SCALE GENOMIC DNA]</scope>
    <source>
        <strain evidence="3">DSM 3384</strain>
    </source>
</reference>
<evidence type="ECO:0000313" key="2">
    <source>
        <dbReference type="EMBL" id="SDT86179.1"/>
    </source>
</evidence>
<dbReference type="InterPro" id="IPR029058">
    <property type="entry name" value="AB_hydrolase_fold"/>
</dbReference>
<dbReference type="GO" id="GO:0055088">
    <property type="term" value="P:lipid homeostasis"/>
    <property type="evidence" value="ECO:0007669"/>
    <property type="project" value="TreeGrafter"/>
</dbReference>
<evidence type="ECO:0000313" key="3">
    <source>
        <dbReference type="Proteomes" id="UP000199608"/>
    </source>
</evidence>
<dbReference type="PANTHER" id="PTHR42886">
    <property type="entry name" value="RE40534P-RELATED"/>
    <property type="match status" value="1"/>
</dbReference>
<dbReference type="PANTHER" id="PTHR42886:SF42">
    <property type="entry name" value="ALPHA_BETA-HYDROLASES SUPERFAMILY PROTEIN"/>
    <property type="match status" value="1"/>
</dbReference>
<gene>
    <name evidence="2" type="ORF">SAMN04487931_102167</name>
</gene>
<proteinExistence type="predicted"/>
<accession>A0A1H2DTI2</accession>
<dbReference type="RefSeq" id="WP_092230382.1">
    <property type="nucleotide sequence ID" value="NZ_FNLL01000002.1"/>
</dbReference>
<dbReference type="EMBL" id="FNLL01000002">
    <property type="protein sequence ID" value="SDT86179.1"/>
    <property type="molecule type" value="Genomic_DNA"/>
</dbReference>
<keyword evidence="3" id="KW-1185">Reference proteome</keyword>
<sequence>MTNDIVMIHGMWGSDWCWTFFKSYFEARGYTCHVPVLRHHDIDPHDIPPEGLGTTSLLDYADDLEAYIQKLDEKPILMGHSMGGLLAQILAAKGLARTLVLMTPAPPAGIHCLSWSVIRSFLGLFTQWGFWQKPHRISFETAAYAILHQLTEFRQKTEYQKMVYESGRAAFEIGLWYLDHNRASRVDETKITCPALIVAGSQDRIVPAQVVRKIAEKYRHVATFKEFKSHSHWLIGEDNWETVAACVLTWLENGA</sequence>
<name>A0A1H2DTI2_9BACT</name>
<dbReference type="GO" id="GO:0042171">
    <property type="term" value="F:lysophosphatidic acid acyltransferase activity"/>
    <property type="evidence" value="ECO:0007669"/>
    <property type="project" value="TreeGrafter"/>
</dbReference>
<dbReference type="Proteomes" id="UP000199608">
    <property type="component" value="Unassembled WGS sequence"/>
</dbReference>
<protein>
    <submittedName>
        <fullName evidence="2">Pimeloyl-ACP methyl ester carboxylesterase</fullName>
    </submittedName>
</protein>
<evidence type="ECO:0000259" key="1">
    <source>
        <dbReference type="Pfam" id="PF12697"/>
    </source>
</evidence>
<feature type="domain" description="AB hydrolase-1" evidence="1">
    <location>
        <begin position="5"/>
        <end position="245"/>
    </location>
</feature>
<organism evidence="2 3">
    <name type="scientific">Desulfobacula phenolica</name>
    <dbReference type="NCBI Taxonomy" id="90732"/>
    <lineage>
        <taxon>Bacteria</taxon>
        <taxon>Pseudomonadati</taxon>
        <taxon>Thermodesulfobacteriota</taxon>
        <taxon>Desulfobacteria</taxon>
        <taxon>Desulfobacterales</taxon>
        <taxon>Desulfobacteraceae</taxon>
        <taxon>Desulfobacula</taxon>
    </lineage>
</organism>
<dbReference type="InterPro" id="IPR000073">
    <property type="entry name" value="AB_hydrolase_1"/>
</dbReference>